<evidence type="ECO:0000313" key="15">
    <source>
        <dbReference type="Proteomes" id="UP000827092"/>
    </source>
</evidence>
<dbReference type="GO" id="GO:0046920">
    <property type="term" value="F:alpha-(1-&gt;3)-fucosyltransferase activity"/>
    <property type="evidence" value="ECO:0007669"/>
    <property type="project" value="TreeGrafter"/>
</dbReference>
<sequence>MPRSLMLWLLWCVGGAWCLPSVVWWTEMLFPHPGEGEEVACPGGGRCLARRRGSPPGEEGETAYLFYGTDFKGDDLPLPRREGDLWSLLHEESPMNNFVLHLLSTYSLLNPLPHPRDTPLPLPTLHRLSLPYLTRRPPLPTHHKNRLRKQGLAPVLYLQSHCGVSSDRDRYVRRLMRLLPVDSYGGCLRNAPLPLPLRTTDTHHSPLLMDFIARYKFHLAFENAICEDYVTEKLFRALHVGSVPIYRGSPSMLDWAPSPTSVVVADHFRGPEELARFILRLDADDTLYDAYLAWKGDGVSNAFLKKTLEDRTWTVDDPTDTGQVHDPASMDFIRGFECYVCDQLCGKIPRPPPPDQRHMNCPPPHPSLPHLEDFDEEPEKVDSCRLDKGSCPLLAEGPLTDGHEMSLMRWSVDEWLRDYQFAAQQAEAIARMLHTGEGDSARFLHHLDTFSPSTSV</sequence>
<evidence type="ECO:0000313" key="14">
    <source>
        <dbReference type="EMBL" id="KAG8184589.1"/>
    </source>
</evidence>
<keyword evidence="9" id="KW-0472">Membrane</keyword>
<evidence type="ECO:0000256" key="6">
    <source>
        <dbReference type="ARBA" id="ARBA00022692"/>
    </source>
</evidence>
<evidence type="ECO:0000256" key="3">
    <source>
        <dbReference type="ARBA" id="ARBA00008919"/>
    </source>
</evidence>
<feature type="chain" id="PRO_5043854459" description="Fucosyltransferase" evidence="12">
    <location>
        <begin position="19"/>
        <end position="456"/>
    </location>
</feature>
<accession>A0AAV6UK97</accession>
<keyword evidence="11" id="KW-0333">Golgi apparatus</keyword>
<dbReference type="PANTHER" id="PTHR11929">
    <property type="entry name" value="ALPHA- 1,3 -FUCOSYLTRANSFERASE"/>
    <property type="match status" value="1"/>
</dbReference>
<evidence type="ECO:0000256" key="4">
    <source>
        <dbReference type="ARBA" id="ARBA00022676"/>
    </source>
</evidence>
<evidence type="ECO:0000259" key="13">
    <source>
        <dbReference type="Pfam" id="PF00852"/>
    </source>
</evidence>
<evidence type="ECO:0000256" key="12">
    <source>
        <dbReference type="SAM" id="SignalP"/>
    </source>
</evidence>
<feature type="domain" description="Fucosyltransferase C-terminal" evidence="13">
    <location>
        <begin position="155"/>
        <end position="297"/>
    </location>
</feature>
<comment type="similarity">
    <text evidence="3 11">Belongs to the glycosyltransferase 10 family.</text>
</comment>
<evidence type="ECO:0000256" key="10">
    <source>
        <dbReference type="ARBA" id="ARBA00023180"/>
    </source>
</evidence>
<evidence type="ECO:0000256" key="9">
    <source>
        <dbReference type="ARBA" id="ARBA00023136"/>
    </source>
</evidence>
<evidence type="ECO:0000256" key="1">
    <source>
        <dbReference type="ARBA" id="ARBA00004447"/>
    </source>
</evidence>
<dbReference type="EMBL" id="JAFNEN010000368">
    <property type="protein sequence ID" value="KAG8184589.1"/>
    <property type="molecule type" value="Genomic_DNA"/>
</dbReference>
<comment type="pathway">
    <text evidence="2">Protein modification; protein glycosylation.</text>
</comment>
<evidence type="ECO:0000256" key="11">
    <source>
        <dbReference type="RuleBase" id="RU003832"/>
    </source>
</evidence>
<dbReference type="AlphaFoldDB" id="A0AAV6UK97"/>
<dbReference type="GO" id="GO:0032580">
    <property type="term" value="C:Golgi cisterna membrane"/>
    <property type="evidence" value="ECO:0007669"/>
    <property type="project" value="UniProtKB-SubCell"/>
</dbReference>
<keyword evidence="7" id="KW-0735">Signal-anchor</keyword>
<dbReference type="PANTHER" id="PTHR11929:SF198">
    <property type="entry name" value="ALPHA-(1,3)-FUCOSYLTRANSFERASE 11"/>
    <property type="match status" value="1"/>
</dbReference>
<evidence type="ECO:0000256" key="2">
    <source>
        <dbReference type="ARBA" id="ARBA00004922"/>
    </source>
</evidence>
<comment type="subcellular location">
    <subcellularLocation>
        <location evidence="1 11">Golgi apparatus</location>
        <location evidence="1 11">Golgi stack membrane</location>
        <topology evidence="1 11">Single-pass type II membrane protein</topology>
    </subcellularLocation>
</comment>
<name>A0AAV6UK97_9ARAC</name>
<evidence type="ECO:0000256" key="8">
    <source>
        <dbReference type="ARBA" id="ARBA00022989"/>
    </source>
</evidence>
<dbReference type="Pfam" id="PF00852">
    <property type="entry name" value="Glyco_transf_10"/>
    <property type="match status" value="1"/>
</dbReference>
<dbReference type="SUPFAM" id="SSF53756">
    <property type="entry name" value="UDP-Glycosyltransferase/glycogen phosphorylase"/>
    <property type="match status" value="1"/>
</dbReference>
<dbReference type="Proteomes" id="UP000827092">
    <property type="component" value="Unassembled WGS sequence"/>
</dbReference>
<gene>
    <name evidence="14" type="ORF">JTE90_005203</name>
</gene>
<keyword evidence="8" id="KW-1133">Transmembrane helix</keyword>
<feature type="signal peptide" evidence="12">
    <location>
        <begin position="1"/>
        <end position="18"/>
    </location>
</feature>
<dbReference type="InterPro" id="IPR001503">
    <property type="entry name" value="Glyco_trans_10"/>
</dbReference>
<comment type="caution">
    <text evidence="14">The sequence shown here is derived from an EMBL/GenBank/DDBJ whole genome shotgun (WGS) entry which is preliminary data.</text>
</comment>
<organism evidence="14 15">
    <name type="scientific">Oedothorax gibbosus</name>
    <dbReference type="NCBI Taxonomy" id="931172"/>
    <lineage>
        <taxon>Eukaryota</taxon>
        <taxon>Metazoa</taxon>
        <taxon>Ecdysozoa</taxon>
        <taxon>Arthropoda</taxon>
        <taxon>Chelicerata</taxon>
        <taxon>Arachnida</taxon>
        <taxon>Araneae</taxon>
        <taxon>Araneomorphae</taxon>
        <taxon>Entelegynae</taxon>
        <taxon>Araneoidea</taxon>
        <taxon>Linyphiidae</taxon>
        <taxon>Erigoninae</taxon>
        <taxon>Oedothorax</taxon>
    </lineage>
</organism>
<keyword evidence="15" id="KW-1185">Reference proteome</keyword>
<dbReference type="EC" id="2.4.1.-" evidence="11"/>
<proteinExistence type="inferred from homology"/>
<dbReference type="FunFam" id="3.40.50.11660:FF:000002">
    <property type="entry name" value="Alpha-(1,3)-fucosyltransferase"/>
    <property type="match status" value="1"/>
</dbReference>
<reference evidence="14 15" key="1">
    <citation type="journal article" date="2022" name="Nat. Ecol. Evol.">
        <title>A masculinizing supergene underlies an exaggerated male reproductive morph in a spider.</title>
        <authorList>
            <person name="Hendrickx F."/>
            <person name="De Corte Z."/>
            <person name="Sonet G."/>
            <person name="Van Belleghem S.M."/>
            <person name="Kostlbacher S."/>
            <person name="Vangestel C."/>
        </authorList>
    </citation>
    <scope>NUCLEOTIDE SEQUENCE [LARGE SCALE GENOMIC DNA]</scope>
    <source>
        <strain evidence="14">W744_W776</strain>
    </source>
</reference>
<keyword evidence="10" id="KW-0325">Glycoprotein</keyword>
<dbReference type="Gene3D" id="3.40.50.11660">
    <property type="entry name" value="Glycosyl transferase family 10, C-terminal domain"/>
    <property type="match status" value="1"/>
</dbReference>
<evidence type="ECO:0000256" key="7">
    <source>
        <dbReference type="ARBA" id="ARBA00022968"/>
    </source>
</evidence>
<keyword evidence="5 11" id="KW-0808">Transferase</keyword>
<protein>
    <recommendedName>
        <fullName evidence="11">Fucosyltransferase</fullName>
        <ecNumber evidence="11">2.4.1.-</ecNumber>
    </recommendedName>
</protein>
<evidence type="ECO:0000256" key="5">
    <source>
        <dbReference type="ARBA" id="ARBA00022679"/>
    </source>
</evidence>
<keyword evidence="4 11" id="KW-0328">Glycosyltransferase</keyword>
<dbReference type="InterPro" id="IPR055270">
    <property type="entry name" value="Glyco_tran_10_C"/>
</dbReference>
<dbReference type="InterPro" id="IPR038577">
    <property type="entry name" value="GT10-like_C_sf"/>
</dbReference>
<keyword evidence="6 11" id="KW-0812">Transmembrane</keyword>
<keyword evidence="12" id="KW-0732">Signal</keyword>